<dbReference type="InterPro" id="IPR036864">
    <property type="entry name" value="Zn2-C6_fun-type_DNA-bd_sf"/>
</dbReference>
<dbReference type="CDD" id="cd12148">
    <property type="entry name" value="fungal_TF_MHR"/>
    <property type="match status" value="1"/>
</dbReference>
<dbReference type="SMART" id="SM00066">
    <property type="entry name" value="GAL4"/>
    <property type="match status" value="1"/>
</dbReference>
<dbReference type="Pfam" id="PF04082">
    <property type="entry name" value="Fungal_trans"/>
    <property type="match status" value="1"/>
</dbReference>
<name>A0A2I1D044_ASPC2</name>
<organism evidence="9 10">
    <name type="scientific">Aspergillus campestris (strain IBT 28561)</name>
    <dbReference type="NCBI Taxonomy" id="1392248"/>
    <lineage>
        <taxon>Eukaryota</taxon>
        <taxon>Fungi</taxon>
        <taxon>Dikarya</taxon>
        <taxon>Ascomycota</taxon>
        <taxon>Pezizomycotina</taxon>
        <taxon>Eurotiomycetes</taxon>
        <taxon>Eurotiomycetidae</taxon>
        <taxon>Eurotiales</taxon>
        <taxon>Aspergillaceae</taxon>
        <taxon>Aspergillus</taxon>
        <taxon>Aspergillus subgen. Circumdati</taxon>
    </lineage>
</organism>
<dbReference type="SMART" id="SM00906">
    <property type="entry name" value="Fungal_trans"/>
    <property type="match status" value="1"/>
</dbReference>
<dbReference type="GO" id="GO:0008270">
    <property type="term" value="F:zinc ion binding"/>
    <property type="evidence" value="ECO:0007669"/>
    <property type="project" value="InterPro"/>
</dbReference>
<dbReference type="CDD" id="cd00067">
    <property type="entry name" value="GAL4"/>
    <property type="match status" value="1"/>
</dbReference>
<dbReference type="GO" id="GO:0000981">
    <property type="term" value="F:DNA-binding transcription factor activity, RNA polymerase II-specific"/>
    <property type="evidence" value="ECO:0007669"/>
    <property type="project" value="InterPro"/>
</dbReference>
<comment type="caution">
    <text evidence="9">The sequence shown here is derived from an EMBL/GenBank/DDBJ whole genome shotgun (WGS) entry which is preliminary data.</text>
</comment>
<reference evidence="9" key="1">
    <citation type="submission" date="2016-12" db="EMBL/GenBank/DDBJ databases">
        <title>The genomes of Aspergillus section Nigri reveals drivers in fungal speciation.</title>
        <authorList>
            <consortium name="DOE Joint Genome Institute"/>
            <person name="Vesth T.C."/>
            <person name="Nybo J."/>
            <person name="Theobald S."/>
            <person name="Brandl J."/>
            <person name="Frisvad J.C."/>
            <person name="Nielsen K.F."/>
            <person name="Lyhne E.K."/>
            <person name="Kogle M.E."/>
            <person name="Kuo A."/>
            <person name="Riley R."/>
            <person name="Clum A."/>
            <person name="Nolan M."/>
            <person name="Lipzen A."/>
            <person name="Salamov A."/>
            <person name="Henrissat B."/>
            <person name="Wiebenga A."/>
            <person name="De vries R.P."/>
            <person name="Grigoriev I.V."/>
            <person name="Mortensen U.H."/>
            <person name="Andersen M.R."/>
            <person name="Baker S.E."/>
        </authorList>
    </citation>
    <scope>NUCLEOTIDE SEQUENCE</scope>
    <source>
        <strain evidence="9">IBT 28561</strain>
    </source>
</reference>
<keyword evidence="3" id="KW-0805">Transcription regulation</keyword>
<dbReference type="EMBL" id="MSFM01000008">
    <property type="protein sequence ID" value="PKY03238.1"/>
    <property type="molecule type" value="Genomic_DNA"/>
</dbReference>
<dbReference type="InterPro" id="IPR050987">
    <property type="entry name" value="AtrR-like"/>
</dbReference>
<evidence type="ECO:0000256" key="5">
    <source>
        <dbReference type="ARBA" id="ARBA00023163"/>
    </source>
</evidence>
<evidence type="ECO:0000256" key="1">
    <source>
        <dbReference type="ARBA" id="ARBA00004123"/>
    </source>
</evidence>
<dbReference type="GO" id="GO:0009893">
    <property type="term" value="P:positive regulation of metabolic process"/>
    <property type="evidence" value="ECO:0007669"/>
    <property type="project" value="UniProtKB-ARBA"/>
</dbReference>
<protein>
    <submittedName>
        <fullName evidence="9">Zn(II)2Cys6 transcription factor</fullName>
    </submittedName>
</protein>
<dbReference type="GO" id="GO:0005634">
    <property type="term" value="C:nucleus"/>
    <property type="evidence" value="ECO:0007669"/>
    <property type="project" value="UniProtKB-SubCell"/>
</dbReference>
<evidence type="ECO:0000256" key="2">
    <source>
        <dbReference type="ARBA" id="ARBA00022723"/>
    </source>
</evidence>
<comment type="subcellular location">
    <subcellularLocation>
        <location evidence="1">Nucleus</location>
    </subcellularLocation>
</comment>
<dbReference type="AlphaFoldDB" id="A0A2I1D044"/>
<dbReference type="GeneID" id="36544925"/>
<keyword evidence="2" id="KW-0479">Metal-binding</keyword>
<evidence type="ECO:0000313" key="9">
    <source>
        <dbReference type="EMBL" id="PKY03238.1"/>
    </source>
</evidence>
<feature type="domain" description="Zn(2)-C6 fungal-type" evidence="8">
    <location>
        <begin position="25"/>
        <end position="55"/>
    </location>
</feature>
<dbReference type="SUPFAM" id="SSF57701">
    <property type="entry name" value="Zn2/Cys6 DNA-binding domain"/>
    <property type="match status" value="1"/>
</dbReference>
<keyword evidence="4" id="KW-0238">DNA-binding</keyword>
<feature type="region of interest" description="Disordered" evidence="7">
    <location>
        <begin position="93"/>
        <end position="121"/>
    </location>
</feature>
<evidence type="ECO:0000256" key="4">
    <source>
        <dbReference type="ARBA" id="ARBA00023125"/>
    </source>
</evidence>
<dbReference type="Pfam" id="PF00172">
    <property type="entry name" value="Zn_clus"/>
    <property type="match status" value="1"/>
</dbReference>
<dbReference type="PROSITE" id="PS50048">
    <property type="entry name" value="ZN2_CY6_FUNGAL_2"/>
    <property type="match status" value="1"/>
</dbReference>
<dbReference type="VEuPathDB" id="FungiDB:P168DRAFT_291373"/>
<evidence type="ECO:0000256" key="7">
    <source>
        <dbReference type="SAM" id="MobiDB-lite"/>
    </source>
</evidence>
<dbReference type="InterPro" id="IPR001138">
    <property type="entry name" value="Zn2Cys6_DnaBD"/>
</dbReference>
<evidence type="ECO:0000256" key="6">
    <source>
        <dbReference type="ARBA" id="ARBA00023242"/>
    </source>
</evidence>
<proteinExistence type="predicted"/>
<dbReference type="OrthoDB" id="4116913at2759"/>
<dbReference type="PANTHER" id="PTHR46910:SF37">
    <property type="entry name" value="ZN(II)2CYS6 TRANSCRIPTION FACTOR (EUROFUNG)"/>
    <property type="match status" value="1"/>
</dbReference>
<keyword evidence="6" id="KW-0539">Nucleus</keyword>
<evidence type="ECO:0000256" key="3">
    <source>
        <dbReference type="ARBA" id="ARBA00023015"/>
    </source>
</evidence>
<evidence type="ECO:0000313" key="10">
    <source>
        <dbReference type="Proteomes" id="UP000234254"/>
    </source>
</evidence>
<dbReference type="Proteomes" id="UP000234254">
    <property type="component" value="Unassembled WGS sequence"/>
</dbReference>
<dbReference type="GO" id="GO:0003677">
    <property type="term" value="F:DNA binding"/>
    <property type="evidence" value="ECO:0007669"/>
    <property type="project" value="UniProtKB-KW"/>
</dbReference>
<sequence>MYPSPTSGENPEDDSHSSRKRIARACDSCYKRKIKCDAAVPQCNWCSHHNIPCTFTRTTHRRRKEKIHANPQQKTSRLAERIDRIEKLLTDNLLRDSVPRESPNSSNTESPGFDHPPSITPIGPSSVSSSVPLHFAGRELGVVSLITGIPFLLPEGQQWIQSRTGQHIAFDKLSPARPPWEKQRAMSSSALLMDLHKVFELPERHIVEINFEAYCGSLMMRIFPIIDTALFQKTITTAYRHQNTPSPIGQAATRACIFAFLAFTSLTRIPEFDSIRQQISPVDPETFALKAQYLIPQVLQESATLEGLQTVAMLALYELVSGNLQSANYYGSLSARMIFMLGAHTTTSQQSVLYQDSVTDTDPRAQHHLRNIFWLCYTIEKDVSLRTGQPQLFVHDNCDLTLPPGYVEKLYTSLEYHHHSQELPENPLFPVDLRLSIIKARACSALYSFKALQKTDAELLKEIRELDDELEKWRVSVPSEWRPTLSFSHETPDPNVSMHSVMLRLNYHLCMTIIHQASSRCKSWANGQGGMMEGVSSSLALSVEASRSTLLYLEAAEHVLVDGIFWTLIFYPMSAFLAIFCNILQNPIDPQATKDLGLLRTATSMMERVFLRQTCSTNEVVHIKLVADFVTELYRLAKCAIEKAWRERAV</sequence>
<evidence type="ECO:0000259" key="8">
    <source>
        <dbReference type="PROSITE" id="PS50048"/>
    </source>
</evidence>
<keyword evidence="10" id="KW-1185">Reference proteome</keyword>
<keyword evidence="5" id="KW-0804">Transcription</keyword>
<dbReference type="RefSeq" id="XP_024691832.1">
    <property type="nucleotide sequence ID" value="XM_024837401.1"/>
</dbReference>
<dbReference type="Gene3D" id="4.10.240.10">
    <property type="entry name" value="Zn(2)-C6 fungal-type DNA-binding domain"/>
    <property type="match status" value="1"/>
</dbReference>
<accession>A0A2I1D044</accession>
<dbReference type="InterPro" id="IPR007219">
    <property type="entry name" value="XnlR_reg_dom"/>
</dbReference>
<gene>
    <name evidence="9" type="ORF">P168DRAFT_291373</name>
</gene>
<dbReference type="PANTHER" id="PTHR46910">
    <property type="entry name" value="TRANSCRIPTION FACTOR PDR1"/>
    <property type="match status" value="1"/>
</dbReference>
<dbReference type="GO" id="GO:0006351">
    <property type="term" value="P:DNA-templated transcription"/>
    <property type="evidence" value="ECO:0007669"/>
    <property type="project" value="InterPro"/>
</dbReference>